<dbReference type="InterPro" id="IPR041698">
    <property type="entry name" value="Methyltransf_25"/>
</dbReference>
<protein>
    <submittedName>
        <fullName evidence="4">Bifunctional 3-demethylubiquinone-9 3-methyltransferase/ 2-octaprenyl-6-hydroxy phenol methylase</fullName>
    </submittedName>
</protein>
<dbReference type="PANTHER" id="PTHR43861:SF1">
    <property type="entry name" value="TRANS-ACONITATE 2-METHYLTRANSFERASE"/>
    <property type="match status" value="1"/>
</dbReference>
<keyword evidence="1 4" id="KW-0489">Methyltransferase</keyword>
<evidence type="ECO:0000256" key="2">
    <source>
        <dbReference type="ARBA" id="ARBA00022679"/>
    </source>
</evidence>
<keyword evidence="4" id="KW-0830">Ubiquinone</keyword>
<dbReference type="GO" id="GO:0032259">
    <property type="term" value="P:methylation"/>
    <property type="evidence" value="ECO:0007669"/>
    <property type="project" value="UniProtKB-KW"/>
</dbReference>
<keyword evidence="5" id="KW-1185">Reference proteome</keyword>
<dbReference type="Proteomes" id="UP000193827">
    <property type="component" value="Unassembled WGS sequence"/>
</dbReference>
<reference evidence="4 5" key="1">
    <citation type="submission" date="2017-03" db="EMBL/GenBank/DDBJ databases">
        <authorList>
            <person name="Afonso C.L."/>
            <person name="Miller P.J."/>
            <person name="Scott M.A."/>
            <person name="Spackman E."/>
            <person name="Goraichik I."/>
            <person name="Dimitrov K.M."/>
            <person name="Suarez D.L."/>
            <person name="Swayne D.E."/>
        </authorList>
    </citation>
    <scope>NUCLEOTIDE SEQUENCE [LARGE SCALE GENOMIC DNA]</scope>
    <source>
        <strain evidence="4 5">CECT 8287</strain>
    </source>
</reference>
<dbReference type="RefSeq" id="WP_085893381.1">
    <property type="nucleotide sequence ID" value="NZ_FWFL01000009.1"/>
</dbReference>
<dbReference type="Gene3D" id="3.40.50.150">
    <property type="entry name" value="Vaccinia Virus protein VP39"/>
    <property type="match status" value="1"/>
</dbReference>
<dbReference type="AlphaFoldDB" id="A0A1Y5TCE1"/>
<proteinExistence type="predicted"/>
<sequence length="197" mass="20673">MSSDPQTLKVYGEKVADYVKVTEGAAKDPLLTAFIGGLARGTRVLDLGCGPGFAAAEMARAGLQVEATDATPEMVALAAAHDGVNASLATFDEISGENLYDGIWANFCLLHAPRADMPRHLAALRKALKPGGLFHIGLKTGTGEHRDKLGRLYTYYTETELTGLLTAAGFTPFSSTTGCDKGLDGKMSDWAAIAAHG</sequence>
<evidence type="ECO:0000256" key="1">
    <source>
        <dbReference type="ARBA" id="ARBA00022603"/>
    </source>
</evidence>
<organism evidence="4 5">
    <name type="scientific">Roseovarius litorisediminis</name>
    <dbReference type="NCBI Taxonomy" id="1312363"/>
    <lineage>
        <taxon>Bacteria</taxon>
        <taxon>Pseudomonadati</taxon>
        <taxon>Pseudomonadota</taxon>
        <taxon>Alphaproteobacteria</taxon>
        <taxon>Rhodobacterales</taxon>
        <taxon>Roseobacteraceae</taxon>
        <taxon>Roseovarius</taxon>
    </lineage>
</organism>
<dbReference type="OrthoDB" id="9804312at2"/>
<evidence type="ECO:0000259" key="3">
    <source>
        <dbReference type="Pfam" id="PF13649"/>
    </source>
</evidence>
<dbReference type="EMBL" id="FWFL01000009">
    <property type="protein sequence ID" value="SLN58760.1"/>
    <property type="molecule type" value="Genomic_DNA"/>
</dbReference>
<feature type="domain" description="Methyltransferase" evidence="3">
    <location>
        <begin position="44"/>
        <end position="132"/>
    </location>
</feature>
<gene>
    <name evidence="4" type="ORF">PEL8287_03158</name>
</gene>
<dbReference type="Pfam" id="PF13649">
    <property type="entry name" value="Methyltransf_25"/>
    <property type="match status" value="1"/>
</dbReference>
<dbReference type="GO" id="GO:0008168">
    <property type="term" value="F:methyltransferase activity"/>
    <property type="evidence" value="ECO:0007669"/>
    <property type="project" value="UniProtKB-KW"/>
</dbReference>
<dbReference type="InterPro" id="IPR029063">
    <property type="entry name" value="SAM-dependent_MTases_sf"/>
</dbReference>
<dbReference type="CDD" id="cd02440">
    <property type="entry name" value="AdoMet_MTases"/>
    <property type="match status" value="1"/>
</dbReference>
<accession>A0A1Y5TCE1</accession>
<name>A0A1Y5TCE1_9RHOB</name>
<dbReference type="SUPFAM" id="SSF53335">
    <property type="entry name" value="S-adenosyl-L-methionine-dependent methyltransferases"/>
    <property type="match status" value="1"/>
</dbReference>
<keyword evidence="2 4" id="KW-0808">Transferase</keyword>
<evidence type="ECO:0000313" key="5">
    <source>
        <dbReference type="Proteomes" id="UP000193827"/>
    </source>
</evidence>
<evidence type="ECO:0000313" key="4">
    <source>
        <dbReference type="EMBL" id="SLN58760.1"/>
    </source>
</evidence>
<dbReference type="PANTHER" id="PTHR43861">
    <property type="entry name" value="TRANS-ACONITATE 2-METHYLTRANSFERASE-RELATED"/>
    <property type="match status" value="1"/>
</dbReference>